<dbReference type="eggNOG" id="COG2203">
    <property type="taxonomic scope" value="Bacteria"/>
</dbReference>
<dbReference type="HOGENOM" id="CLU_123787_0_0_7"/>
<dbReference type="RefSeq" id="WP_011698327.1">
    <property type="nucleotide sequence ID" value="NC_008554.1"/>
</dbReference>
<dbReference type="KEGG" id="sfu:Sfum_1467"/>
<dbReference type="Pfam" id="PF13185">
    <property type="entry name" value="GAF_2"/>
    <property type="match status" value="1"/>
</dbReference>
<feature type="domain" description="GAF" evidence="1">
    <location>
        <begin position="23"/>
        <end position="170"/>
    </location>
</feature>
<dbReference type="SUPFAM" id="SSF55781">
    <property type="entry name" value="GAF domain-like"/>
    <property type="match status" value="1"/>
</dbReference>
<dbReference type="EMBL" id="CP000478">
    <property type="protein sequence ID" value="ABK17156.1"/>
    <property type="molecule type" value="Genomic_DNA"/>
</dbReference>
<dbReference type="InParanoid" id="A0LIA4"/>
<dbReference type="InterPro" id="IPR029016">
    <property type="entry name" value="GAF-like_dom_sf"/>
</dbReference>
<evidence type="ECO:0000313" key="3">
    <source>
        <dbReference type="Proteomes" id="UP000001784"/>
    </source>
</evidence>
<keyword evidence="3" id="KW-1185">Reference proteome</keyword>
<proteinExistence type="predicted"/>
<evidence type="ECO:0000259" key="1">
    <source>
        <dbReference type="SMART" id="SM00065"/>
    </source>
</evidence>
<dbReference type="OrthoDB" id="9765588at2"/>
<dbReference type="Gene3D" id="3.30.450.40">
    <property type="match status" value="1"/>
</dbReference>
<organism evidence="2 3">
    <name type="scientific">Syntrophobacter fumaroxidans (strain DSM 10017 / MPOB)</name>
    <dbReference type="NCBI Taxonomy" id="335543"/>
    <lineage>
        <taxon>Bacteria</taxon>
        <taxon>Pseudomonadati</taxon>
        <taxon>Thermodesulfobacteriota</taxon>
        <taxon>Syntrophobacteria</taxon>
        <taxon>Syntrophobacterales</taxon>
        <taxon>Syntrophobacteraceae</taxon>
        <taxon>Syntrophobacter</taxon>
    </lineage>
</organism>
<evidence type="ECO:0000313" key="2">
    <source>
        <dbReference type="EMBL" id="ABK17156.1"/>
    </source>
</evidence>
<gene>
    <name evidence="2" type="ordered locus">Sfum_1467</name>
</gene>
<dbReference type="SMART" id="SM00065">
    <property type="entry name" value="GAF"/>
    <property type="match status" value="1"/>
</dbReference>
<dbReference type="AlphaFoldDB" id="A0LIA4"/>
<reference evidence="2 3" key="1">
    <citation type="submission" date="2006-10" db="EMBL/GenBank/DDBJ databases">
        <title>Complete sequence of Syntrophobacter fumaroxidans MPOB.</title>
        <authorList>
            <consortium name="US DOE Joint Genome Institute"/>
            <person name="Copeland A."/>
            <person name="Lucas S."/>
            <person name="Lapidus A."/>
            <person name="Barry K."/>
            <person name="Detter J.C."/>
            <person name="Glavina del Rio T."/>
            <person name="Hammon N."/>
            <person name="Israni S."/>
            <person name="Pitluck S."/>
            <person name="Goltsman E.G."/>
            <person name="Martinez M."/>
            <person name="Schmutz J."/>
            <person name="Larimer F."/>
            <person name="Land M."/>
            <person name="Hauser L."/>
            <person name="Kyrpides N."/>
            <person name="Kim E."/>
            <person name="Boone D.R."/>
            <person name="Brockman F."/>
            <person name="Culley D."/>
            <person name="Ferry J."/>
            <person name="Gunsalus R."/>
            <person name="McInerney M.J."/>
            <person name="Morrison M."/>
            <person name="Plugge C."/>
            <person name="Rohlin L."/>
            <person name="Scholten J."/>
            <person name="Sieber J."/>
            <person name="Stams A.J.M."/>
            <person name="Worm P."/>
            <person name="Henstra A.M."/>
            <person name="Richardson P."/>
        </authorList>
    </citation>
    <scope>NUCLEOTIDE SEQUENCE [LARGE SCALE GENOMIC DNA]</scope>
    <source>
        <strain evidence="3">DSM 10017 / MPOB</strain>
    </source>
</reference>
<dbReference type="InterPro" id="IPR003018">
    <property type="entry name" value="GAF"/>
</dbReference>
<name>A0LIA4_SYNFM</name>
<sequence length="186" mass="21075">MNVKRDFFEALCEALERIVGSLDHEEVMKSIVESTIAAVGLKACSLRLLDRRRRKLIFGSSTGLSEGYIRKGPVLIEESALDREALDGRTVYLENAQTDPRFQYPEKAKQEGIFSVLVAPLTAGGKPVGVLRIYAGELRRFDEDEMRFLEAMARLSGLALENARLHQTLRMDFETLVADRYRIDEH</sequence>
<protein>
    <submittedName>
        <fullName evidence="2">Putative GAF sensor protein</fullName>
    </submittedName>
</protein>
<dbReference type="Proteomes" id="UP000001784">
    <property type="component" value="Chromosome"/>
</dbReference>
<dbReference type="STRING" id="335543.Sfum_1467"/>
<accession>A0LIA4</accession>